<feature type="domain" description="HTH myb-type" evidence="8">
    <location>
        <begin position="8"/>
        <end position="62"/>
    </location>
</feature>
<dbReference type="SMART" id="SM00717">
    <property type="entry name" value="SANT"/>
    <property type="match status" value="1"/>
</dbReference>
<comment type="subcellular location">
    <subcellularLocation>
        <location evidence="1">Nucleus</location>
    </subcellularLocation>
</comment>
<dbReference type="GO" id="GO:0000976">
    <property type="term" value="F:transcription cis-regulatory region binding"/>
    <property type="evidence" value="ECO:0007669"/>
    <property type="project" value="UniProtKB-ARBA"/>
</dbReference>
<dbReference type="PROSITE" id="PS50090">
    <property type="entry name" value="MYB_LIKE"/>
    <property type="match status" value="1"/>
</dbReference>
<dbReference type="Pfam" id="PF00249">
    <property type="entry name" value="Myb_DNA-binding"/>
    <property type="match status" value="1"/>
</dbReference>
<dbReference type="PROSITE" id="PS51294">
    <property type="entry name" value="HTH_MYB"/>
    <property type="match status" value="1"/>
</dbReference>
<dbReference type="CDD" id="cd00167">
    <property type="entry name" value="SANT"/>
    <property type="match status" value="1"/>
</dbReference>
<gene>
    <name evidence="9" type="ORF">ILEXP_LOCUS23132</name>
</gene>
<feature type="non-terminal residue" evidence="9">
    <location>
        <position position="1"/>
    </location>
</feature>
<evidence type="ECO:0000313" key="9">
    <source>
        <dbReference type="EMBL" id="CAK9154778.1"/>
    </source>
</evidence>
<feature type="domain" description="Myb-like" evidence="7">
    <location>
        <begin position="8"/>
        <end position="58"/>
    </location>
</feature>
<sequence length="147" mass="16680">LRWINYLRPDVKRGNFAEDEEDLIIRRHALLGNRWSLITGRLPGRTDNEVKNYWNPRLRRKLINMGINPNHHRLNHSLPHLQSLGASTSTTLSASKSHECQPVKCHVDNNQVSDAVSVLEDDPRGLPDLNLSLTLDVPSHSIANAEE</sequence>
<organism evidence="9 10">
    <name type="scientific">Ilex paraguariensis</name>
    <name type="common">yerba mate</name>
    <dbReference type="NCBI Taxonomy" id="185542"/>
    <lineage>
        <taxon>Eukaryota</taxon>
        <taxon>Viridiplantae</taxon>
        <taxon>Streptophyta</taxon>
        <taxon>Embryophyta</taxon>
        <taxon>Tracheophyta</taxon>
        <taxon>Spermatophyta</taxon>
        <taxon>Magnoliopsida</taxon>
        <taxon>eudicotyledons</taxon>
        <taxon>Gunneridae</taxon>
        <taxon>Pentapetalae</taxon>
        <taxon>asterids</taxon>
        <taxon>campanulids</taxon>
        <taxon>Aquifoliales</taxon>
        <taxon>Aquifoliaceae</taxon>
        <taxon>Ilex</taxon>
    </lineage>
</organism>
<dbReference type="Proteomes" id="UP001642360">
    <property type="component" value="Unassembled WGS sequence"/>
</dbReference>
<dbReference type="SUPFAM" id="SSF46689">
    <property type="entry name" value="Homeodomain-like"/>
    <property type="match status" value="1"/>
</dbReference>
<protein>
    <submittedName>
        <fullName evidence="9">Uncharacterized protein</fullName>
    </submittedName>
</protein>
<proteinExistence type="predicted"/>
<dbReference type="GO" id="GO:0005634">
    <property type="term" value="C:nucleus"/>
    <property type="evidence" value="ECO:0007669"/>
    <property type="project" value="UniProtKB-SubCell"/>
</dbReference>
<dbReference type="PANTHER" id="PTHR47994">
    <property type="entry name" value="F14D16.11-RELATED"/>
    <property type="match status" value="1"/>
</dbReference>
<evidence type="ECO:0000259" key="8">
    <source>
        <dbReference type="PROSITE" id="PS51294"/>
    </source>
</evidence>
<evidence type="ECO:0000313" key="10">
    <source>
        <dbReference type="Proteomes" id="UP001642360"/>
    </source>
</evidence>
<dbReference type="FunFam" id="1.10.10.60:FF:000394">
    <property type="entry name" value="MYB transcription factor"/>
    <property type="match status" value="1"/>
</dbReference>
<accession>A0ABC8SCW7</accession>
<dbReference type="EMBL" id="CAUOFW020002580">
    <property type="protein sequence ID" value="CAK9154778.1"/>
    <property type="molecule type" value="Genomic_DNA"/>
</dbReference>
<reference evidence="9 10" key="1">
    <citation type="submission" date="2024-02" db="EMBL/GenBank/DDBJ databases">
        <authorList>
            <person name="Vignale AGUSTIN F."/>
            <person name="Sosa J E."/>
            <person name="Modenutti C."/>
        </authorList>
    </citation>
    <scope>NUCLEOTIDE SEQUENCE [LARGE SCALE GENOMIC DNA]</scope>
</reference>
<dbReference type="InterPro" id="IPR009057">
    <property type="entry name" value="Homeodomain-like_sf"/>
</dbReference>
<keyword evidence="6" id="KW-0539">Nucleus</keyword>
<keyword evidence="2" id="KW-0677">Repeat</keyword>
<dbReference type="PANTHER" id="PTHR47994:SF5">
    <property type="entry name" value="F14D16.11-RELATED"/>
    <property type="match status" value="1"/>
</dbReference>
<keyword evidence="5" id="KW-0804">Transcription</keyword>
<dbReference type="Gene3D" id="1.10.10.60">
    <property type="entry name" value="Homeodomain-like"/>
    <property type="match status" value="1"/>
</dbReference>
<dbReference type="InterPro" id="IPR017930">
    <property type="entry name" value="Myb_dom"/>
</dbReference>
<evidence type="ECO:0000256" key="5">
    <source>
        <dbReference type="ARBA" id="ARBA00023163"/>
    </source>
</evidence>
<evidence type="ECO:0000256" key="6">
    <source>
        <dbReference type="ARBA" id="ARBA00023242"/>
    </source>
</evidence>
<keyword evidence="10" id="KW-1185">Reference proteome</keyword>
<evidence type="ECO:0000256" key="2">
    <source>
        <dbReference type="ARBA" id="ARBA00022737"/>
    </source>
</evidence>
<dbReference type="InterPro" id="IPR001005">
    <property type="entry name" value="SANT/Myb"/>
</dbReference>
<name>A0ABC8SCW7_9AQUA</name>
<evidence type="ECO:0000256" key="1">
    <source>
        <dbReference type="ARBA" id="ARBA00004123"/>
    </source>
</evidence>
<evidence type="ECO:0000256" key="4">
    <source>
        <dbReference type="ARBA" id="ARBA00023125"/>
    </source>
</evidence>
<evidence type="ECO:0000256" key="3">
    <source>
        <dbReference type="ARBA" id="ARBA00023015"/>
    </source>
</evidence>
<keyword evidence="3" id="KW-0805">Transcription regulation</keyword>
<evidence type="ECO:0000259" key="7">
    <source>
        <dbReference type="PROSITE" id="PS50090"/>
    </source>
</evidence>
<keyword evidence="4" id="KW-0238">DNA-binding</keyword>
<comment type="caution">
    <text evidence="9">The sequence shown here is derived from an EMBL/GenBank/DDBJ whole genome shotgun (WGS) entry which is preliminary data.</text>
</comment>
<dbReference type="InterPro" id="IPR015495">
    <property type="entry name" value="Myb_TF_plants"/>
</dbReference>
<dbReference type="AlphaFoldDB" id="A0ABC8SCW7"/>